<feature type="transmembrane region" description="Helical" evidence="2">
    <location>
        <begin position="440"/>
        <end position="463"/>
    </location>
</feature>
<dbReference type="Pfam" id="PF06808">
    <property type="entry name" value="DctM"/>
    <property type="match status" value="1"/>
</dbReference>
<evidence type="ECO:0000259" key="3">
    <source>
        <dbReference type="Pfam" id="PF06808"/>
    </source>
</evidence>
<protein>
    <submittedName>
        <fullName evidence="4">TRAP transporter, 4TM/12TM fusion protein</fullName>
    </submittedName>
</protein>
<organism evidence="4 5">
    <name type="scientific">Bosea lathyri</name>
    <dbReference type="NCBI Taxonomy" id="1036778"/>
    <lineage>
        <taxon>Bacteria</taxon>
        <taxon>Pseudomonadati</taxon>
        <taxon>Pseudomonadota</taxon>
        <taxon>Alphaproteobacteria</taxon>
        <taxon>Hyphomicrobiales</taxon>
        <taxon>Boseaceae</taxon>
        <taxon>Bosea</taxon>
    </lineage>
</organism>
<keyword evidence="1" id="KW-0997">Cell inner membrane</keyword>
<keyword evidence="2" id="KW-0472">Membrane</keyword>
<gene>
    <name evidence="4" type="ORF">SAMN04488115_10141</name>
</gene>
<feature type="transmembrane region" description="Helical" evidence="2">
    <location>
        <begin position="528"/>
        <end position="549"/>
    </location>
</feature>
<feature type="transmembrane region" description="Helical" evidence="2">
    <location>
        <begin position="593"/>
        <end position="626"/>
    </location>
</feature>
<dbReference type="PANTHER" id="PTHR43849:SF2">
    <property type="entry name" value="BLL3936 PROTEIN"/>
    <property type="match status" value="1"/>
</dbReference>
<comment type="subcellular location">
    <subcellularLocation>
        <location evidence="1">Cell inner membrane</location>
        <topology evidence="1">Multi-pass membrane protein</topology>
    </subcellularLocation>
</comment>
<feature type="transmembrane region" description="Helical" evidence="2">
    <location>
        <begin position="409"/>
        <end position="428"/>
    </location>
</feature>
<dbReference type="InterPro" id="IPR011853">
    <property type="entry name" value="TRAP_DctM-Dct_fused"/>
</dbReference>
<keyword evidence="5" id="KW-1185">Reference proteome</keyword>
<feature type="transmembrane region" description="Helical" evidence="2">
    <location>
        <begin position="48"/>
        <end position="65"/>
    </location>
</feature>
<reference evidence="4 5" key="1">
    <citation type="submission" date="2016-10" db="EMBL/GenBank/DDBJ databases">
        <authorList>
            <person name="de Groot N.N."/>
        </authorList>
    </citation>
    <scope>NUCLEOTIDE SEQUENCE [LARGE SCALE GENOMIC DNA]</scope>
    <source>
        <strain evidence="4 5">DSM 26656</strain>
    </source>
</reference>
<dbReference type="NCBIfam" id="TIGR02123">
    <property type="entry name" value="TRAP_fused"/>
    <property type="match status" value="1"/>
</dbReference>
<dbReference type="GO" id="GO:0022857">
    <property type="term" value="F:transmembrane transporter activity"/>
    <property type="evidence" value="ECO:0007669"/>
    <property type="project" value="UniProtKB-UniRule"/>
</dbReference>
<sequence>MPSLLQLLAPGQSRRLDAAEQWTVHVIGFATGAMLLAIAFGWYVNREIALFLFLGAILSLAFLTTTANPLRPSGRSWLAWGLVALSVAACGYFIAMHPVHEMRLPMIDELSNADIAASAVLIVLVLEATRRCIGMILVTLVLLFLGYAIFGSNLSGAFAHRGFSTQEIVDHLVFSTNGLFGPALEVAAFLVFAFVIFGSLLDRVGGADFFYDVANSLVGKQVGGASKVAVVSTGLYGSISGSPTADVVTTGSFSIPLMIKTGMSRTYAGAIESAASAGGGLLPPIMGSAAFLMTDFTGIPYATIALAALVPALLFYQSVFLAVHFKAHRDGLQPMSTGKTPSIVAILRRDWVYLLPIGLLVWGVLSLNRPSFAGAIAFASLLPVALLRDRSPTRLLKTLFFGLSDGMRGMIGVGVACAVAGLVVGTLSMTDLTGKISSGLFHMAGGSPFLTIIVAAFVIIVLGMGMPTPAVYALSAVLAAPALIALGIEVLPAHLFIVYIASMSAITPPVAVAAFAAASIAKANPVRIAAVACRIAMVAFILPFVFIYQPALLLVGSAWQIIAAAGAVALGVLALNAAIEGYFLVMLDMAKRALLFAAGICLFLPFETAQLGGALALAAITMWLWLSRRTLRAPSEAAPTL</sequence>
<feature type="transmembrane region" description="Helical" evidence="2">
    <location>
        <begin position="179"/>
        <end position="201"/>
    </location>
</feature>
<proteinExistence type="predicted"/>
<evidence type="ECO:0000313" key="5">
    <source>
        <dbReference type="Proteomes" id="UP000236743"/>
    </source>
</evidence>
<dbReference type="InterPro" id="IPR010656">
    <property type="entry name" value="DctM"/>
</dbReference>
<feature type="transmembrane region" description="Helical" evidence="2">
    <location>
        <begin position="494"/>
        <end position="516"/>
    </location>
</feature>
<dbReference type="GO" id="GO:0005886">
    <property type="term" value="C:plasma membrane"/>
    <property type="evidence" value="ECO:0007669"/>
    <property type="project" value="UniProtKB-SubCell"/>
</dbReference>
<evidence type="ECO:0000256" key="2">
    <source>
        <dbReference type="SAM" id="Phobius"/>
    </source>
</evidence>
<dbReference type="RefSeq" id="WP_103870471.1">
    <property type="nucleotide sequence ID" value="NZ_FNUY01000001.1"/>
</dbReference>
<dbReference type="PANTHER" id="PTHR43849">
    <property type="entry name" value="BLL3936 PROTEIN"/>
    <property type="match status" value="1"/>
</dbReference>
<accession>A0A1H5RW78</accession>
<feature type="domain" description="TRAP C4-dicarboxylate transport system permease DctM subunit" evidence="3">
    <location>
        <begin position="121"/>
        <end position="558"/>
    </location>
</feature>
<feature type="transmembrane region" description="Helical" evidence="2">
    <location>
        <begin position="22"/>
        <end position="42"/>
    </location>
</feature>
<feature type="transmembrane region" description="Helical" evidence="2">
    <location>
        <begin position="77"/>
        <end position="95"/>
    </location>
</feature>
<feature type="transmembrane region" description="Helical" evidence="2">
    <location>
        <begin position="371"/>
        <end position="388"/>
    </location>
</feature>
<dbReference type="OrthoDB" id="9759894at2"/>
<evidence type="ECO:0000256" key="1">
    <source>
        <dbReference type="RuleBase" id="RU369079"/>
    </source>
</evidence>
<feature type="transmembrane region" description="Helical" evidence="2">
    <location>
        <begin position="346"/>
        <end position="365"/>
    </location>
</feature>
<feature type="transmembrane region" description="Helical" evidence="2">
    <location>
        <begin position="267"/>
        <end position="293"/>
    </location>
</feature>
<keyword evidence="2" id="KW-1133">Transmembrane helix</keyword>
<feature type="transmembrane region" description="Helical" evidence="2">
    <location>
        <begin position="470"/>
        <end position="488"/>
    </location>
</feature>
<dbReference type="Proteomes" id="UP000236743">
    <property type="component" value="Unassembled WGS sequence"/>
</dbReference>
<comment type="function">
    <text evidence="1">Part of the tripartite ATP-independent periplasmic (TRAP) transport system.</text>
</comment>
<keyword evidence="1" id="KW-1003">Cell membrane</keyword>
<dbReference type="AlphaFoldDB" id="A0A1H5RW78"/>
<dbReference type="EMBL" id="FNUY01000001">
    <property type="protein sequence ID" value="SEF42374.1"/>
    <property type="molecule type" value="Genomic_DNA"/>
</dbReference>
<name>A0A1H5RW78_9HYPH</name>
<feature type="transmembrane region" description="Helical" evidence="2">
    <location>
        <begin position="136"/>
        <end position="159"/>
    </location>
</feature>
<feature type="transmembrane region" description="Helical" evidence="2">
    <location>
        <begin position="299"/>
        <end position="325"/>
    </location>
</feature>
<keyword evidence="1" id="KW-0813">Transport</keyword>
<feature type="transmembrane region" description="Helical" evidence="2">
    <location>
        <begin position="561"/>
        <end position="586"/>
    </location>
</feature>
<keyword evidence="2" id="KW-0812">Transmembrane</keyword>
<evidence type="ECO:0000313" key="4">
    <source>
        <dbReference type="EMBL" id="SEF42374.1"/>
    </source>
</evidence>